<dbReference type="InterPro" id="IPR011989">
    <property type="entry name" value="ARM-like"/>
</dbReference>
<gene>
    <name evidence="5" type="ORF">QR680_009575</name>
</gene>
<evidence type="ECO:0000259" key="4">
    <source>
        <dbReference type="Pfam" id="PF25458"/>
    </source>
</evidence>
<comment type="subcellular location">
    <subcellularLocation>
        <location evidence="1">Nucleus</location>
    </subcellularLocation>
</comment>
<name>A0AA39M9Z5_9BILA</name>
<dbReference type="GO" id="GO:0016180">
    <property type="term" value="P:snRNA processing"/>
    <property type="evidence" value="ECO:0007669"/>
    <property type="project" value="TreeGrafter"/>
</dbReference>
<feature type="domain" description="Integrator complex subunit 4/Protein SIEL C-terminal Ig-like" evidence="4">
    <location>
        <begin position="829"/>
        <end position="963"/>
    </location>
</feature>
<feature type="region of interest" description="Disordered" evidence="3">
    <location>
        <begin position="1"/>
        <end position="38"/>
    </location>
</feature>
<sequence>MLTGASALQLGRKQKRECPKPPVEEPPRKREAKGSKGAKSLLSEVRTCVQIREWVALREHLAGLQVTHHQCSAHEEICFYLASSLESMPQDIVVTALSMIESQVERSQQKAYLWEKLSAFFKPESSVFKMKNQVDTALFSLYTMLLQEKVVGPQNCENTLSFLWRNIRTGTSNQRIYAIKFLITYTLAGGSESGDWNAQKLERELGPFCEDRDYKVRGAAIDGFVALSEDERGLSFDCYSIFTRLAENADMIVRIKCLRLIQYLASKYGNRDVKSAKGILLPVNDDAFSIICNAINDSEIRVRAEAAKLLGKFVNVSENFLMQTLDKKIMVKMRLRKDGTSCSGYSEWATGKKLGEDVPAERAEEDAQSIISTGACGAFVTALEDEFMAVRQAAVYSLGRLAVDRPTFANACIEHLADMFNDEIEEIRLDAIKALTPLVVHGTLQKYQLPTILNVLDDAAQESRFALHELLGKSNLYDPECLEMCVKALLHSLKRYPLDQTSTYRCLSRLGTRHAVFVQCLLDNLLELHAVFDTPEQTVDDPFYVAKLMLVLNAASVHSVIYSLVPSYVIRHYRYLRSCYPHLIAPVKEIERARLISSSHIMFTNDTKACEKIGTLLDNTYNRMAEVQKSERSEEKESAYFLIVSDLEALEEAEPEVAVPARFMKIFFDITRLGDYTRQIVVYGGDYKVALLVIEQSLDRLDSLQYQFSQDDTDVQRFIGEYRFYLVLQYLALKADNVNRFRPEEVVAALKEAVTVLQKHVIMIDSNLTNNTHEIVVPLLQHLHQHNQKPEDKPISISGRSLVGILSNYNIPLPKHFKSLRKVTMKTVEILEPTSEWIADNVVKFVSNLPTGIAMTAMLYNFEKADLHYLRIRVVYPDKVVAYLRPRPSDIISTGPHTYRLSMTVLVSANAWSDAAEVDITCGLFFLKRTQAIKKETSFFVPLPDHKKPSSEAVFSVKVHPKQKGC</sequence>
<dbReference type="AlphaFoldDB" id="A0AA39M9Z5"/>
<keyword evidence="6" id="KW-1185">Reference proteome</keyword>
<reference evidence="5" key="1">
    <citation type="submission" date="2023-06" db="EMBL/GenBank/DDBJ databases">
        <title>Genomic analysis of the entomopathogenic nematode Steinernema hermaphroditum.</title>
        <authorList>
            <person name="Schwarz E.M."/>
            <person name="Heppert J.K."/>
            <person name="Baniya A."/>
            <person name="Schwartz H.T."/>
            <person name="Tan C.-H."/>
            <person name="Antoshechkin I."/>
            <person name="Sternberg P.W."/>
            <person name="Goodrich-Blair H."/>
            <person name="Dillman A.R."/>
        </authorList>
    </citation>
    <scope>NUCLEOTIDE SEQUENCE</scope>
    <source>
        <strain evidence="5">PS9179</strain>
        <tissue evidence="5">Whole animal</tissue>
    </source>
</reference>
<dbReference type="Pfam" id="PF25458">
    <property type="entry name" value="INTS4_C"/>
    <property type="match status" value="1"/>
</dbReference>
<evidence type="ECO:0000256" key="1">
    <source>
        <dbReference type="ARBA" id="ARBA00004123"/>
    </source>
</evidence>
<proteinExistence type="predicted"/>
<comment type="caution">
    <text evidence="5">The sequence shown here is derived from an EMBL/GenBank/DDBJ whole genome shotgun (WGS) entry which is preliminary data.</text>
</comment>
<feature type="compositionally biased region" description="Basic and acidic residues" evidence="3">
    <location>
        <begin position="16"/>
        <end position="34"/>
    </location>
</feature>
<dbReference type="EMBL" id="JAUCMV010000001">
    <property type="protein sequence ID" value="KAK0426183.1"/>
    <property type="molecule type" value="Genomic_DNA"/>
</dbReference>
<dbReference type="InterPro" id="IPR057412">
    <property type="entry name" value="INTS4_C"/>
</dbReference>
<organism evidence="5 6">
    <name type="scientific">Steinernema hermaphroditum</name>
    <dbReference type="NCBI Taxonomy" id="289476"/>
    <lineage>
        <taxon>Eukaryota</taxon>
        <taxon>Metazoa</taxon>
        <taxon>Ecdysozoa</taxon>
        <taxon>Nematoda</taxon>
        <taxon>Chromadorea</taxon>
        <taxon>Rhabditida</taxon>
        <taxon>Tylenchina</taxon>
        <taxon>Panagrolaimomorpha</taxon>
        <taxon>Strongyloidoidea</taxon>
        <taxon>Steinernematidae</taxon>
        <taxon>Steinernema</taxon>
    </lineage>
</organism>
<evidence type="ECO:0000313" key="5">
    <source>
        <dbReference type="EMBL" id="KAK0426183.1"/>
    </source>
</evidence>
<protein>
    <recommendedName>
        <fullName evidence="4">Integrator complex subunit 4/Protein SIEL C-terminal Ig-like domain-containing protein</fullName>
    </recommendedName>
</protein>
<dbReference type="Proteomes" id="UP001175271">
    <property type="component" value="Unassembled WGS sequence"/>
</dbReference>
<evidence type="ECO:0000256" key="2">
    <source>
        <dbReference type="ARBA" id="ARBA00023242"/>
    </source>
</evidence>
<evidence type="ECO:0000313" key="6">
    <source>
        <dbReference type="Proteomes" id="UP001175271"/>
    </source>
</evidence>
<dbReference type="GO" id="GO:0032039">
    <property type="term" value="C:integrator complex"/>
    <property type="evidence" value="ECO:0007669"/>
    <property type="project" value="TreeGrafter"/>
</dbReference>
<accession>A0AA39M9Z5</accession>
<dbReference type="Gene3D" id="1.25.10.10">
    <property type="entry name" value="Leucine-rich Repeat Variant"/>
    <property type="match status" value="1"/>
</dbReference>
<dbReference type="SUPFAM" id="SSF48371">
    <property type="entry name" value="ARM repeat"/>
    <property type="match status" value="1"/>
</dbReference>
<evidence type="ECO:0000256" key="3">
    <source>
        <dbReference type="SAM" id="MobiDB-lite"/>
    </source>
</evidence>
<dbReference type="PANTHER" id="PTHR20938:SF0">
    <property type="entry name" value="INTEGRATOR COMPLEX SUBUNIT 4"/>
    <property type="match status" value="1"/>
</dbReference>
<keyword evidence="2" id="KW-0539">Nucleus</keyword>
<dbReference type="PANTHER" id="PTHR20938">
    <property type="entry name" value="INTEGRATOR COMPLEX SUBUNIT 4"/>
    <property type="match status" value="1"/>
</dbReference>
<dbReference type="InterPro" id="IPR016024">
    <property type="entry name" value="ARM-type_fold"/>
</dbReference>